<dbReference type="AlphaFoldDB" id="X0PUC7"/>
<feature type="transmembrane region" description="Helical" evidence="5">
    <location>
        <begin position="217"/>
        <end position="240"/>
    </location>
</feature>
<dbReference type="GO" id="GO:0016020">
    <property type="term" value="C:membrane"/>
    <property type="evidence" value="ECO:0007669"/>
    <property type="project" value="UniProtKB-SubCell"/>
</dbReference>
<keyword evidence="9" id="KW-1185">Reference proteome</keyword>
<name>X0PUC7_9LACO</name>
<evidence type="ECO:0000259" key="7">
    <source>
        <dbReference type="Pfam" id="PF06271"/>
    </source>
</evidence>
<evidence type="ECO:0000256" key="5">
    <source>
        <dbReference type="SAM" id="Phobius"/>
    </source>
</evidence>
<protein>
    <submittedName>
        <fullName evidence="8">Integral membrane protein</fullName>
    </submittedName>
</protein>
<proteinExistence type="predicted"/>
<feature type="transmembrane region" description="Helical" evidence="5">
    <location>
        <begin position="296"/>
        <end position="315"/>
    </location>
</feature>
<feature type="transmembrane region" description="Helical" evidence="5">
    <location>
        <begin position="138"/>
        <end position="161"/>
    </location>
</feature>
<dbReference type="eggNOG" id="COG4767">
    <property type="taxonomic scope" value="Bacteria"/>
</dbReference>
<feature type="domain" description="RDD" evidence="7">
    <location>
        <begin position="212"/>
        <end position="350"/>
    </location>
</feature>
<evidence type="ECO:0000256" key="2">
    <source>
        <dbReference type="ARBA" id="ARBA00022692"/>
    </source>
</evidence>
<keyword evidence="4 5" id="KW-0472">Membrane</keyword>
<feature type="transmembrane region" description="Helical" evidence="5">
    <location>
        <begin position="335"/>
        <end position="355"/>
    </location>
</feature>
<dbReference type="InterPro" id="IPR006976">
    <property type="entry name" value="VanZ-like"/>
</dbReference>
<keyword evidence="3 5" id="KW-1133">Transmembrane helix</keyword>
<dbReference type="Pfam" id="PF04892">
    <property type="entry name" value="VanZ"/>
    <property type="match status" value="1"/>
</dbReference>
<feature type="transmembrane region" description="Helical" evidence="5">
    <location>
        <begin position="111"/>
        <end position="131"/>
    </location>
</feature>
<dbReference type="InterPro" id="IPR053150">
    <property type="entry name" value="Teicoplanin_resist-assoc"/>
</dbReference>
<evidence type="ECO:0000313" key="8">
    <source>
        <dbReference type="EMBL" id="KRM33905.1"/>
    </source>
</evidence>
<keyword evidence="2 5" id="KW-0812">Transmembrane</keyword>
<dbReference type="RefSeq" id="WP_035454505.1">
    <property type="nucleotide sequence ID" value="NZ_AZGA01000041.1"/>
</dbReference>
<dbReference type="Proteomes" id="UP000051236">
    <property type="component" value="Unassembled WGS sequence"/>
</dbReference>
<evidence type="ECO:0000313" key="9">
    <source>
        <dbReference type="Proteomes" id="UP000051236"/>
    </source>
</evidence>
<feature type="domain" description="VanZ-like" evidence="6">
    <location>
        <begin position="48"/>
        <end position="190"/>
    </location>
</feature>
<dbReference type="InterPro" id="IPR010432">
    <property type="entry name" value="RDD"/>
</dbReference>
<evidence type="ECO:0000256" key="1">
    <source>
        <dbReference type="ARBA" id="ARBA00004141"/>
    </source>
</evidence>
<evidence type="ECO:0000256" key="3">
    <source>
        <dbReference type="ARBA" id="ARBA00022989"/>
    </source>
</evidence>
<dbReference type="PANTHER" id="PTHR36834:SF1">
    <property type="entry name" value="INTEGRAL MEMBRANE PROTEIN"/>
    <property type="match status" value="1"/>
</dbReference>
<gene>
    <name evidence="8" type="ORF">FC83_GL002335</name>
</gene>
<comment type="subcellular location">
    <subcellularLocation>
        <location evidence="1">Membrane</location>
        <topology evidence="1">Multi-pass membrane protein</topology>
    </subcellularLocation>
</comment>
<feature type="transmembrane region" description="Helical" evidence="5">
    <location>
        <begin position="43"/>
        <end position="63"/>
    </location>
</feature>
<accession>X0PUC7</accession>
<comment type="caution">
    <text evidence="8">The sequence shown here is derived from an EMBL/GenBank/DDBJ whole genome shotgun (WGS) entry which is preliminary data.</text>
</comment>
<dbReference type="STRING" id="1423734.FC83_GL002335"/>
<reference evidence="8 9" key="1">
    <citation type="journal article" date="2015" name="Genome Announc.">
        <title>Expanding the biotechnology potential of lactobacilli through comparative genomics of 213 strains and associated genera.</title>
        <authorList>
            <person name="Sun Z."/>
            <person name="Harris H.M."/>
            <person name="McCann A."/>
            <person name="Guo C."/>
            <person name="Argimon S."/>
            <person name="Zhang W."/>
            <person name="Yang X."/>
            <person name="Jeffery I.B."/>
            <person name="Cooney J.C."/>
            <person name="Kagawa T.F."/>
            <person name="Liu W."/>
            <person name="Song Y."/>
            <person name="Salvetti E."/>
            <person name="Wrobel A."/>
            <person name="Rasinkangas P."/>
            <person name="Parkhill J."/>
            <person name="Rea M.C."/>
            <person name="O'Sullivan O."/>
            <person name="Ritari J."/>
            <person name="Douillard F.P."/>
            <person name="Paul Ross R."/>
            <person name="Yang R."/>
            <person name="Briner A.E."/>
            <person name="Felis G.E."/>
            <person name="de Vos W.M."/>
            <person name="Barrangou R."/>
            <person name="Klaenhammer T.R."/>
            <person name="Caufield P.W."/>
            <person name="Cui Y."/>
            <person name="Zhang H."/>
            <person name="O'Toole P.W."/>
        </authorList>
    </citation>
    <scope>NUCLEOTIDE SEQUENCE [LARGE SCALE GENOMIC DNA]</scope>
    <source>
        <strain evidence="8 9">DSM 18527</strain>
    </source>
</reference>
<dbReference type="PIRSF" id="PIRSF031578">
    <property type="entry name" value="Uncharacterised_Vanz_RDD-cont"/>
    <property type="match status" value="1"/>
</dbReference>
<sequence length="380" mass="43622">MSAYFYPIKMAILIFPFLALLISLPIFAYAYHKNGAFSKFRGLVIYTFIFYLLAAYFLVILPLPSRDYVAQLTTPRYNLHPLIFIQQFIATNTWQPLNIHTYRQGLLEPAIIQPLFNIVLTLPFGVYLRYFGRSWKRVLIYTFCLSLFFELTQLSGLYGIYPRPYRLFDVDDLLLNTLGGLVGFVIAPIILALFPTHAQIKLREQQAGARVSYTRRLVALILDWLSLQIFNGILLLLVGLSPIKITTQVTMLSFTLLILVVFWLIPLFNQGATLGKRIVRLRVQGLNGQKASAWQLFWRVFWQYLVPIPGFITAMTLLNGMLSTGYLNPNDVDRFWLLIGVILGAGALLALHMIINIIRRNPRLYYDYIAKTMVVSSFKA</sequence>
<feature type="transmembrane region" description="Helical" evidence="5">
    <location>
        <begin position="252"/>
        <end position="275"/>
    </location>
</feature>
<organism evidence="8 9">
    <name type="scientific">Agrilactobacillus composti DSM 18527 = JCM 14202</name>
    <dbReference type="NCBI Taxonomy" id="1423734"/>
    <lineage>
        <taxon>Bacteria</taxon>
        <taxon>Bacillati</taxon>
        <taxon>Bacillota</taxon>
        <taxon>Bacilli</taxon>
        <taxon>Lactobacillales</taxon>
        <taxon>Lactobacillaceae</taxon>
        <taxon>Agrilactobacillus</taxon>
    </lineage>
</organism>
<dbReference type="PATRIC" id="fig|1423734.3.peg.2368"/>
<feature type="transmembrane region" description="Helical" evidence="5">
    <location>
        <begin position="12"/>
        <end position="31"/>
    </location>
</feature>
<evidence type="ECO:0000256" key="4">
    <source>
        <dbReference type="ARBA" id="ARBA00023136"/>
    </source>
</evidence>
<dbReference type="PANTHER" id="PTHR36834">
    <property type="entry name" value="MEMBRANE PROTEIN-RELATED"/>
    <property type="match status" value="1"/>
</dbReference>
<feature type="transmembrane region" description="Helical" evidence="5">
    <location>
        <begin position="173"/>
        <end position="196"/>
    </location>
</feature>
<dbReference type="EMBL" id="AZGA01000041">
    <property type="protein sequence ID" value="KRM33905.1"/>
    <property type="molecule type" value="Genomic_DNA"/>
</dbReference>
<dbReference type="Pfam" id="PF06271">
    <property type="entry name" value="RDD"/>
    <property type="match status" value="1"/>
</dbReference>
<dbReference type="OrthoDB" id="4822551at2"/>
<dbReference type="InterPro" id="IPR021192">
    <property type="entry name" value="UCP031578_Vanz/RDD"/>
</dbReference>
<evidence type="ECO:0000259" key="6">
    <source>
        <dbReference type="Pfam" id="PF04892"/>
    </source>
</evidence>